<dbReference type="RefSeq" id="WP_250591129.1">
    <property type="nucleotide sequence ID" value="NZ_JAMLJM010000001.1"/>
</dbReference>
<evidence type="ECO:0000256" key="1">
    <source>
        <dbReference type="SAM" id="Coils"/>
    </source>
</evidence>
<keyword evidence="2" id="KW-1133">Transmembrane helix</keyword>
<evidence type="ECO:0000313" key="3">
    <source>
        <dbReference type="EMBL" id="MCL9808211.1"/>
    </source>
</evidence>
<gene>
    <name evidence="3" type="ORF">NAT50_02465</name>
</gene>
<evidence type="ECO:0000256" key="2">
    <source>
        <dbReference type="SAM" id="Phobius"/>
    </source>
</evidence>
<keyword evidence="1" id="KW-0175">Coiled coil</keyword>
<keyword evidence="2" id="KW-0472">Membrane</keyword>
<reference evidence="3 4" key="1">
    <citation type="submission" date="2022-05" db="EMBL/GenBank/DDBJ databases">
        <title>Flavobacterium sp., isolated from activated sludge.</title>
        <authorList>
            <person name="Ran Q."/>
        </authorList>
    </citation>
    <scope>NUCLEOTIDE SEQUENCE [LARGE SCALE GENOMIC DNA]</scope>
    <source>
        <strain evidence="3 4">HXWNR70</strain>
    </source>
</reference>
<proteinExistence type="predicted"/>
<feature type="coiled-coil region" evidence="1">
    <location>
        <begin position="109"/>
        <end position="143"/>
    </location>
</feature>
<keyword evidence="2" id="KW-0812">Transmembrane</keyword>
<dbReference type="EMBL" id="JAMLJM010000001">
    <property type="protein sequence ID" value="MCL9808211.1"/>
    <property type="molecule type" value="Genomic_DNA"/>
</dbReference>
<protein>
    <submittedName>
        <fullName evidence="3">Uncharacterized protein</fullName>
    </submittedName>
</protein>
<dbReference type="Proteomes" id="UP001317191">
    <property type="component" value="Unassembled WGS sequence"/>
</dbReference>
<sequence>MIEKVPKSIYLLTSIVFMSISIILGFKNYEANVKNENLVKNYKLEVVTHNNELREILNRYDAELLKNKQLLLYSGILAKHGVLDSVKYKQVLENKIAEKEVLQLDSGTLENKIQENKQLNNHIKRLLEANRELQKKNSQNETVVAVSKNLEAKNVRANGIKIVSNNVIKTRRFNKTEQIRVCFTLLENNTAVKGKKDIYIQVINPSKKVVAQEDNISTRKAPLSSYSAKTNVYYENKEVDVCLFVEPKKEDLIKGDYEINIYSGVNLIGNSVLTLR</sequence>
<organism evidence="3 4">
    <name type="scientific">Flavobacterium luminosum</name>
    <dbReference type="NCBI Taxonomy" id="2949086"/>
    <lineage>
        <taxon>Bacteria</taxon>
        <taxon>Pseudomonadati</taxon>
        <taxon>Bacteroidota</taxon>
        <taxon>Flavobacteriia</taxon>
        <taxon>Flavobacteriales</taxon>
        <taxon>Flavobacteriaceae</taxon>
        <taxon>Flavobacterium</taxon>
    </lineage>
</organism>
<evidence type="ECO:0000313" key="4">
    <source>
        <dbReference type="Proteomes" id="UP001317191"/>
    </source>
</evidence>
<keyword evidence="4" id="KW-1185">Reference proteome</keyword>
<name>A0ABT0TL56_9FLAO</name>
<comment type="caution">
    <text evidence="3">The sequence shown here is derived from an EMBL/GenBank/DDBJ whole genome shotgun (WGS) entry which is preliminary data.</text>
</comment>
<accession>A0ABT0TL56</accession>
<feature type="transmembrane region" description="Helical" evidence="2">
    <location>
        <begin position="9"/>
        <end position="26"/>
    </location>
</feature>